<feature type="region of interest" description="Disordered" evidence="1">
    <location>
        <begin position="454"/>
        <end position="499"/>
    </location>
</feature>
<dbReference type="Proteomes" id="UP000057043">
    <property type="component" value="Unassembled WGS sequence"/>
</dbReference>
<keyword evidence="2" id="KW-0472">Membrane</keyword>
<protein>
    <submittedName>
        <fullName evidence="4">Uncharacterized protein</fullName>
    </submittedName>
</protein>
<dbReference type="PATRIC" id="fig|301375.6.peg.2353"/>
<dbReference type="PANTHER" id="PTHR12861">
    <property type="entry name" value="TRANSLOCON-ASSOCIATED PROTEIN, BETA SUBUNIT PRECURSOR TRAP-BETA SIGNAL SEQUENCE RECEPTOR BETA SUBUNIT"/>
    <property type="match status" value="1"/>
</dbReference>
<dbReference type="EMBL" id="LGHB01000010">
    <property type="protein sequence ID" value="KUK96618.1"/>
    <property type="molecule type" value="Genomic_DNA"/>
</dbReference>
<name>A0A101IK80_9EURY</name>
<gene>
    <name evidence="3" type="ORF">XD72_1321</name>
    <name evidence="4" type="ORF">XE07_0971</name>
</gene>
<dbReference type="AlphaFoldDB" id="A0A101IK80"/>
<evidence type="ECO:0000256" key="1">
    <source>
        <dbReference type="SAM" id="MobiDB-lite"/>
    </source>
</evidence>
<reference evidence="5 6" key="2">
    <citation type="journal article" date="2015" name="MBio">
        <title>Genome-Resolved Metagenomic Analysis Reveals Roles for Candidate Phyla and Other Microbial Community Members in Biogeochemical Transformations in Oil Reservoirs.</title>
        <authorList>
            <person name="Hu P."/>
            <person name="Tom L."/>
            <person name="Singh A."/>
            <person name="Thomas B.C."/>
            <person name="Baker B.J."/>
            <person name="Piceno Y.M."/>
            <person name="Andersen G.L."/>
            <person name="Banfield J.F."/>
        </authorList>
    </citation>
    <scope>NUCLEOTIDE SEQUENCE [LARGE SCALE GENOMIC DNA]</scope>
    <source>
        <strain evidence="3">57_489</strain>
    </source>
</reference>
<dbReference type="EMBL" id="LGFT01000028">
    <property type="protein sequence ID" value="KUK44321.1"/>
    <property type="molecule type" value="Genomic_DNA"/>
</dbReference>
<evidence type="ECO:0000313" key="4">
    <source>
        <dbReference type="EMBL" id="KUK96618.1"/>
    </source>
</evidence>
<dbReference type="Proteomes" id="UP000053961">
    <property type="component" value="Unassembled WGS sequence"/>
</dbReference>
<feature type="compositionally biased region" description="Basic and acidic residues" evidence="1">
    <location>
        <begin position="477"/>
        <end position="492"/>
    </location>
</feature>
<dbReference type="PANTHER" id="PTHR12861:SF3">
    <property type="entry name" value="TRANSLOCON-ASSOCIATED PROTEIN SUBUNIT BETA"/>
    <property type="match status" value="1"/>
</dbReference>
<evidence type="ECO:0000313" key="5">
    <source>
        <dbReference type="Proteomes" id="UP000053961"/>
    </source>
</evidence>
<keyword evidence="2" id="KW-1133">Transmembrane helix</keyword>
<organism evidence="4 5">
    <name type="scientific">Methanothrix harundinacea</name>
    <dbReference type="NCBI Taxonomy" id="301375"/>
    <lineage>
        <taxon>Archaea</taxon>
        <taxon>Methanobacteriati</taxon>
        <taxon>Methanobacteriota</taxon>
        <taxon>Stenosarchaea group</taxon>
        <taxon>Methanomicrobia</taxon>
        <taxon>Methanotrichales</taxon>
        <taxon>Methanotrichaceae</taxon>
        <taxon>Methanothrix</taxon>
    </lineage>
</organism>
<evidence type="ECO:0000313" key="6">
    <source>
        <dbReference type="Proteomes" id="UP000057043"/>
    </source>
</evidence>
<comment type="caution">
    <text evidence="4">The sequence shown here is derived from an EMBL/GenBank/DDBJ whole genome shotgun (WGS) entry which is preliminary data.</text>
</comment>
<keyword evidence="2" id="KW-0812">Transmembrane</keyword>
<evidence type="ECO:0000313" key="3">
    <source>
        <dbReference type="EMBL" id="KUK44321.1"/>
    </source>
</evidence>
<feature type="transmembrane region" description="Helical" evidence="2">
    <location>
        <begin position="506"/>
        <end position="522"/>
    </location>
</feature>
<sequence>MRAFLAYILLASMIGSAVEWGDRAEGDLRWGETLQMGDYTLEAADFTPEDVTPRMVMLKLYKNGELIATRALKSGDSFSLDDEVRVVAQEVRRRDYLVDESAEPRARVVLFVRAVPELQIRVVSDEDVYKAGDWAKLEIEIENVGTADAEEAVIEVTSDPAIFRSRYSRSILSPGEVWDEDPDTEDIDPIAERFKVPSVPGPEEVSLRVHARYLDSEVGVHESWGGTSFDIFGPLKLYKRTEDEIRFGKSGYVHLTASNGGDRALEADLSDSTGRDFAADAALRWKMTIPPGSSEAVSYTISAKKPGEGQILPPAEAVYTIDGRAYTVKSTSAIVDVIGPLVEVKKSVSSSKIEKGEEVTVNLTAKNVGNRRTKASVNETIPSWARLVSGETKLSHLLLPGEAAGLEYTISCPEAGSFEIPPTSVCYRDEEGTACTLESSRLRITVEDEEIDDSTAAEIDGNGTALPSQASDEENGIEMKGDQRYDGKDEAKGGGSVSGRAQEEGSVLWAIPVLILIIFVALDRYL</sequence>
<evidence type="ECO:0000256" key="2">
    <source>
        <dbReference type="SAM" id="Phobius"/>
    </source>
</evidence>
<proteinExistence type="predicted"/>
<accession>A0A101IK80</accession>
<reference evidence="4" key="1">
    <citation type="journal article" date="2015" name="MBio">
        <title>Genome-resolved metagenomic analysis reveals roles for candidate phyla and other microbial community members in biogeochemical transformations in oil reservoirs.</title>
        <authorList>
            <person name="Hu P."/>
            <person name="Tom L."/>
            <person name="Singh A."/>
            <person name="Thomas B.C."/>
            <person name="Baker B.J."/>
            <person name="Piceno Y.M."/>
            <person name="Andersen G.L."/>
            <person name="Banfield J.F."/>
        </authorList>
    </citation>
    <scope>NUCLEOTIDE SEQUENCE [LARGE SCALE GENOMIC DNA]</scope>
    <source>
        <strain evidence="4">56_747</strain>
    </source>
</reference>